<sequence length="409" mass="47725">MSNKTILATCYSINPYKDLEDGMGWNLILQIARYQKVIAITREKNQASIEKYLSENTNPAFNNITFLYFDLPYGMRFWEKGGLEFWIFYYIWQRSIVSFIKKQTLYYDIVHHINFHNDLMPSFLWKLNKPMVLGPVGHQPRIQKQYLKLYSKKQHLSNELNWFVKKIVIKHSPAMKKTIEKTAHTWCTTPSTPVFMGLKENTFSIHPSIVSDDSYIKKPKKTNQFRVLSVGRFVAINGFDLTLHSFIGFVKSLPNTEQKLCKLILVGTGPEKELYLRIIQENQVENLVEIIEKIDRQSLIEQYQEATVFLFPSHEGNGMVVAEALSFGLPIICLNNDEFCHFIDDSLGISVPVQSYTDTVIHLKQALLKLYKIPHLTDIMSSRARKHYENKFSWNSRESYLQNIYNKIA</sequence>
<dbReference type="CDD" id="cd03801">
    <property type="entry name" value="GT4_PimA-like"/>
    <property type="match status" value="1"/>
</dbReference>
<name>A0A1I4ZMD6_9FLAO</name>
<dbReference type="SUPFAM" id="SSF53756">
    <property type="entry name" value="UDP-Glycosyltransferase/glycogen phosphorylase"/>
    <property type="match status" value="1"/>
</dbReference>
<dbReference type="InterPro" id="IPR001296">
    <property type="entry name" value="Glyco_trans_1"/>
</dbReference>
<accession>A0A1I4ZMD6</accession>
<dbReference type="InterPro" id="IPR050194">
    <property type="entry name" value="Glycosyltransferase_grp1"/>
</dbReference>
<dbReference type="EMBL" id="FOUT01000016">
    <property type="protein sequence ID" value="SFN51130.1"/>
    <property type="molecule type" value="Genomic_DNA"/>
</dbReference>
<evidence type="ECO:0000313" key="2">
    <source>
        <dbReference type="EMBL" id="SFN51130.1"/>
    </source>
</evidence>
<gene>
    <name evidence="2" type="ORF">SAMN05444143_11620</name>
</gene>
<evidence type="ECO:0000259" key="1">
    <source>
        <dbReference type="Pfam" id="PF00534"/>
    </source>
</evidence>
<protein>
    <submittedName>
        <fullName evidence="2">Glycosyltransferase involved in cell wall bisynthesis</fullName>
    </submittedName>
</protein>
<reference evidence="3" key="1">
    <citation type="submission" date="2016-10" db="EMBL/GenBank/DDBJ databases">
        <authorList>
            <person name="Varghese N."/>
            <person name="Submissions S."/>
        </authorList>
    </citation>
    <scope>NUCLEOTIDE SEQUENCE [LARGE SCALE GENOMIC DNA]</scope>
    <source>
        <strain evidence="3">DSM 4002</strain>
    </source>
</reference>
<dbReference type="AlphaFoldDB" id="A0A1I4ZMD6"/>
<organism evidence="2 3">
    <name type="scientific">Flavobacterium succinicans</name>
    <dbReference type="NCBI Taxonomy" id="29536"/>
    <lineage>
        <taxon>Bacteria</taxon>
        <taxon>Pseudomonadati</taxon>
        <taxon>Bacteroidota</taxon>
        <taxon>Flavobacteriia</taxon>
        <taxon>Flavobacteriales</taxon>
        <taxon>Flavobacteriaceae</taxon>
        <taxon>Flavobacterium</taxon>
    </lineage>
</organism>
<proteinExistence type="predicted"/>
<dbReference type="eggNOG" id="COG0438">
    <property type="taxonomic scope" value="Bacteria"/>
</dbReference>
<dbReference type="Proteomes" id="UP000182961">
    <property type="component" value="Unassembled WGS sequence"/>
</dbReference>
<dbReference type="Pfam" id="PF00534">
    <property type="entry name" value="Glycos_transf_1"/>
    <property type="match status" value="1"/>
</dbReference>
<keyword evidence="3" id="KW-1185">Reference proteome</keyword>
<dbReference type="PANTHER" id="PTHR45947">
    <property type="entry name" value="SULFOQUINOVOSYL TRANSFERASE SQD2"/>
    <property type="match status" value="1"/>
</dbReference>
<evidence type="ECO:0000313" key="3">
    <source>
        <dbReference type="Proteomes" id="UP000182961"/>
    </source>
</evidence>
<dbReference type="RefSeq" id="WP_024982577.1">
    <property type="nucleotide sequence ID" value="NZ_CBCRUM010000012.1"/>
</dbReference>
<feature type="domain" description="Glycosyl transferase family 1" evidence="1">
    <location>
        <begin position="217"/>
        <end position="386"/>
    </location>
</feature>
<dbReference type="Gene3D" id="3.40.50.2000">
    <property type="entry name" value="Glycogen Phosphorylase B"/>
    <property type="match status" value="2"/>
</dbReference>
<keyword evidence="2" id="KW-0808">Transferase</keyword>
<dbReference type="PANTHER" id="PTHR45947:SF3">
    <property type="entry name" value="SULFOQUINOVOSYL TRANSFERASE SQD2"/>
    <property type="match status" value="1"/>
</dbReference>
<dbReference type="GO" id="GO:0016757">
    <property type="term" value="F:glycosyltransferase activity"/>
    <property type="evidence" value="ECO:0007669"/>
    <property type="project" value="InterPro"/>
</dbReference>